<proteinExistence type="predicted"/>
<keyword evidence="4 9" id="KW-0732">Signal</keyword>
<dbReference type="AlphaFoldDB" id="A0AA35PPS7"/>
<keyword evidence="5" id="KW-1133">Transmembrane helix</keyword>
<keyword evidence="6" id="KW-0472">Membrane</keyword>
<keyword evidence="7" id="KW-1015">Disulfide bond</keyword>
<sequence length="240" mass="27560">MANGRTGFGGPQRPCLLLSVFLACSLWHTISSKDIQPRCFTDYDSEVVCSWEVDASTDCPKKFLLRVAANNRFSGQKKSQKCSPKNKRGLDVTPKCTCTIRSDVLNNFKYRFSLEANGKEIWKMTIKDLRKIVKPRQPVNLKLEMGDGGYILTWEDGYNEENILHKNSETDYEVAFWQEGLPEDKARKRMTTDMQLNIATGSLMPARIHFAKVRQKNYFVGDTWSDWSIPISWRTDGWIG</sequence>
<dbReference type="SUPFAM" id="SSF49265">
    <property type="entry name" value="Fibronectin type III"/>
    <property type="match status" value="2"/>
</dbReference>
<evidence type="ECO:0000256" key="5">
    <source>
        <dbReference type="ARBA" id="ARBA00022989"/>
    </source>
</evidence>
<evidence type="ECO:0000313" key="11">
    <source>
        <dbReference type="EMBL" id="CAI5792487.1"/>
    </source>
</evidence>
<accession>A0AA35PPS7</accession>
<organism evidence="11 12">
    <name type="scientific">Podarcis lilfordi</name>
    <name type="common">Lilford's wall lizard</name>
    <dbReference type="NCBI Taxonomy" id="74358"/>
    <lineage>
        <taxon>Eukaryota</taxon>
        <taxon>Metazoa</taxon>
        <taxon>Chordata</taxon>
        <taxon>Craniata</taxon>
        <taxon>Vertebrata</taxon>
        <taxon>Euteleostomi</taxon>
        <taxon>Lepidosauria</taxon>
        <taxon>Squamata</taxon>
        <taxon>Bifurcata</taxon>
        <taxon>Unidentata</taxon>
        <taxon>Episquamata</taxon>
        <taxon>Laterata</taxon>
        <taxon>Lacertibaenia</taxon>
        <taxon>Lacertidae</taxon>
        <taxon>Podarcis</taxon>
    </lineage>
</organism>
<keyword evidence="8 11" id="KW-0675">Receptor</keyword>
<evidence type="ECO:0000259" key="10">
    <source>
        <dbReference type="Pfam" id="PF09238"/>
    </source>
</evidence>
<dbReference type="Proteomes" id="UP001178461">
    <property type="component" value="Chromosome 14"/>
</dbReference>
<evidence type="ECO:0000256" key="8">
    <source>
        <dbReference type="ARBA" id="ARBA00023170"/>
    </source>
</evidence>
<dbReference type="GO" id="GO:0009897">
    <property type="term" value="C:external side of plasma membrane"/>
    <property type="evidence" value="ECO:0007669"/>
    <property type="project" value="TreeGrafter"/>
</dbReference>
<dbReference type="GO" id="GO:0004896">
    <property type="term" value="F:cytokine receptor activity"/>
    <property type="evidence" value="ECO:0007669"/>
    <property type="project" value="InterPro"/>
</dbReference>
<keyword evidence="12" id="KW-1185">Reference proteome</keyword>
<dbReference type="InterPro" id="IPR036116">
    <property type="entry name" value="FN3_sf"/>
</dbReference>
<feature type="domain" description="Interleukin-4 receptor alpha N-terminal" evidence="10">
    <location>
        <begin position="36"/>
        <end position="127"/>
    </location>
</feature>
<dbReference type="GO" id="GO:0002532">
    <property type="term" value="P:production of molecular mediator involved in inflammatory response"/>
    <property type="evidence" value="ECO:0007669"/>
    <property type="project" value="InterPro"/>
</dbReference>
<dbReference type="PANTHER" id="PTHR23037">
    <property type="entry name" value="CYTOKINE RECEPTOR"/>
    <property type="match status" value="1"/>
</dbReference>
<protein>
    <submittedName>
        <fullName evidence="11">Interleukin-4 receptor subunit alpha-like</fullName>
    </submittedName>
</protein>
<gene>
    <name evidence="11" type="ORF">PODLI_1B037509</name>
</gene>
<dbReference type="InterPro" id="IPR003531">
    <property type="entry name" value="Hempt_rcpt_S_F1_CS"/>
</dbReference>
<dbReference type="Gene3D" id="2.60.40.10">
    <property type="entry name" value="Immunoglobulins"/>
    <property type="match status" value="2"/>
</dbReference>
<comment type="subcellular location">
    <subcellularLocation>
        <location evidence="1">Membrane</location>
        <topology evidence="1">Single-pass membrane protein</topology>
    </subcellularLocation>
</comment>
<keyword evidence="2" id="KW-0597">Phosphoprotein</keyword>
<dbReference type="Pfam" id="PF09238">
    <property type="entry name" value="IL4Ra_N"/>
    <property type="match status" value="1"/>
</dbReference>
<evidence type="ECO:0000256" key="3">
    <source>
        <dbReference type="ARBA" id="ARBA00022692"/>
    </source>
</evidence>
<dbReference type="PROSITE" id="PS51257">
    <property type="entry name" value="PROKAR_LIPOPROTEIN"/>
    <property type="match status" value="1"/>
</dbReference>
<evidence type="ECO:0000256" key="7">
    <source>
        <dbReference type="ARBA" id="ARBA00023157"/>
    </source>
</evidence>
<keyword evidence="3" id="KW-0812">Transmembrane</keyword>
<dbReference type="InterPro" id="IPR015319">
    <property type="entry name" value="IL-4_rcpt-alpha_N"/>
</dbReference>
<evidence type="ECO:0000256" key="6">
    <source>
        <dbReference type="ARBA" id="ARBA00023136"/>
    </source>
</evidence>
<dbReference type="InterPro" id="IPR013783">
    <property type="entry name" value="Ig-like_fold"/>
</dbReference>
<name>A0AA35PPS7_9SAUR</name>
<evidence type="ECO:0000256" key="4">
    <source>
        <dbReference type="ARBA" id="ARBA00022729"/>
    </source>
</evidence>
<evidence type="ECO:0000256" key="9">
    <source>
        <dbReference type="SAM" id="SignalP"/>
    </source>
</evidence>
<dbReference type="PANTHER" id="PTHR23037:SF32">
    <property type="entry name" value="INTERLEUKIN-4 RECEPTOR SUBUNIT ALPHA"/>
    <property type="match status" value="1"/>
</dbReference>
<dbReference type="EMBL" id="OX395139">
    <property type="protein sequence ID" value="CAI5792487.1"/>
    <property type="molecule type" value="Genomic_DNA"/>
</dbReference>
<feature type="signal peptide" evidence="9">
    <location>
        <begin position="1"/>
        <end position="32"/>
    </location>
</feature>
<dbReference type="PROSITE" id="PS01355">
    <property type="entry name" value="HEMATOPO_REC_S_F1"/>
    <property type="match status" value="1"/>
</dbReference>
<evidence type="ECO:0000256" key="2">
    <source>
        <dbReference type="ARBA" id="ARBA00022553"/>
    </source>
</evidence>
<evidence type="ECO:0000313" key="12">
    <source>
        <dbReference type="Proteomes" id="UP001178461"/>
    </source>
</evidence>
<reference evidence="11" key="1">
    <citation type="submission" date="2022-12" db="EMBL/GenBank/DDBJ databases">
        <authorList>
            <person name="Alioto T."/>
            <person name="Alioto T."/>
            <person name="Gomez Garrido J."/>
        </authorList>
    </citation>
    <scope>NUCLEOTIDE SEQUENCE</scope>
</reference>
<evidence type="ECO:0000256" key="1">
    <source>
        <dbReference type="ARBA" id="ARBA00004167"/>
    </source>
</evidence>
<feature type="chain" id="PRO_5041349131" evidence="9">
    <location>
        <begin position="33"/>
        <end position="240"/>
    </location>
</feature>